<evidence type="ECO:0000256" key="2">
    <source>
        <dbReference type="ARBA" id="ARBA00022490"/>
    </source>
</evidence>
<dbReference type="GO" id="GO:0005737">
    <property type="term" value="C:cytoplasm"/>
    <property type="evidence" value="ECO:0007669"/>
    <property type="project" value="UniProtKB-SubCell"/>
</dbReference>
<protein>
    <submittedName>
        <fullName evidence="4">Uncharacterized protein</fullName>
    </submittedName>
</protein>
<dbReference type="Proteomes" id="UP000289738">
    <property type="component" value="Chromosome B06"/>
</dbReference>
<evidence type="ECO:0000313" key="5">
    <source>
        <dbReference type="Proteomes" id="UP000289738"/>
    </source>
</evidence>
<evidence type="ECO:0000256" key="3">
    <source>
        <dbReference type="SAM" id="MobiDB-lite"/>
    </source>
</evidence>
<dbReference type="AlphaFoldDB" id="A0A444YS40"/>
<keyword evidence="2" id="KW-0963">Cytoplasm</keyword>
<name>A0A444YS40_ARAHY</name>
<dbReference type="EMBL" id="SDMP01000016">
    <property type="protein sequence ID" value="RYR04738.1"/>
    <property type="molecule type" value="Genomic_DNA"/>
</dbReference>
<organism evidence="4 5">
    <name type="scientific">Arachis hypogaea</name>
    <name type="common">Peanut</name>
    <dbReference type="NCBI Taxonomy" id="3818"/>
    <lineage>
        <taxon>Eukaryota</taxon>
        <taxon>Viridiplantae</taxon>
        <taxon>Streptophyta</taxon>
        <taxon>Embryophyta</taxon>
        <taxon>Tracheophyta</taxon>
        <taxon>Spermatophyta</taxon>
        <taxon>Magnoliopsida</taxon>
        <taxon>eudicotyledons</taxon>
        <taxon>Gunneridae</taxon>
        <taxon>Pentapetalae</taxon>
        <taxon>rosids</taxon>
        <taxon>fabids</taxon>
        <taxon>Fabales</taxon>
        <taxon>Fabaceae</taxon>
        <taxon>Papilionoideae</taxon>
        <taxon>50 kb inversion clade</taxon>
        <taxon>dalbergioids sensu lato</taxon>
        <taxon>Dalbergieae</taxon>
        <taxon>Pterocarpus clade</taxon>
        <taxon>Arachis</taxon>
    </lineage>
</organism>
<feature type="compositionally biased region" description="Polar residues" evidence="3">
    <location>
        <begin position="375"/>
        <end position="385"/>
    </location>
</feature>
<comment type="subcellular location">
    <subcellularLocation>
        <location evidence="1">Cytoplasm</location>
    </subcellularLocation>
</comment>
<feature type="compositionally biased region" description="Low complexity" evidence="3">
    <location>
        <begin position="318"/>
        <end position="331"/>
    </location>
</feature>
<dbReference type="GO" id="GO:0000976">
    <property type="term" value="F:transcription cis-regulatory region binding"/>
    <property type="evidence" value="ECO:0007669"/>
    <property type="project" value="TreeGrafter"/>
</dbReference>
<dbReference type="PANTHER" id="PTHR12983:SF9">
    <property type="entry name" value="E3 UBIQUITIN-PROTEIN LIGASE RNF10"/>
    <property type="match status" value="1"/>
</dbReference>
<feature type="compositionally biased region" description="Polar residues" evidence="3">
    <location>
        <begin position="332"/>
        <end position="364"/>
    </location>
</feature>
<sequence>MRHPAPPREARKRQQIITKNALFILSVGKIRIEAFPNDENHDPSPKQTAPPPLSLFFSCPSCPHKPSQHHRLLHLLQLQTLIPNMDSQILFPLPQFPLSLRNSTTTTATSMHLSDPFESLIPNLPATIQVHQLKLQKIIAVDGQHIILHPLNTKCLLHHYGSYDMLPHRITGKILQMETVTQSEAMRRRYKFLSHFPLTTTFQLCEIDLSEMLPPEALAPFMDEIKKRAHQRKQLAKKEQKEKFKAEAAAAYSFPIPSYKLASYDDTPTFSMDDFEALGNSAMSSSPPVVGERKTFSNVTRLGFAAAHDSPSLQIQETSSTHNNNTVTSPTGTTGPRNVETPSYSNVTSRAESNVNMNAPNTNDFGKKRKKQNRVLLSTSGGRRY</sequence>
<comment type="caution">
    <text evidence="4">The sequence shown here is derived from an EMBL/GenBank/DDBJ whole genome shotgun (WGS) entry which is preliminary data.</text>
</comment>
<evidence type="ECO:0000256" key="1">
    <source>
        <dbReference type="ARBA" id="ARBA00004496"/>
    </source>
</evidence>
<dbReference type="PANTHER" id="PTHR12983">
    <property type="entry name" value="RING FINGER 10 FAMILY MEMBER"/>
    <property type="match status" value="1"/>
</dbReference>
<evidence type="ECO:0000313" key="4">
    <source>
        <dbReference type="EMBL" id="RYR04738.1"/>
    </source>
</evidence>
<dbReference type="GO" id="GO:0045944">
    <property type="term" value="P:positive regulation of transcription by RNA polymerase II"/>
    <property type="evidence" value="ECO:0007669"/>
    <property type="project" value="TreeGrafter"/>
</dbReference>
<keyword evidence="5" id="KW-1185">Reference proteome</keyword>
<accession>A0A444YS40</accession>
<dbReference type="InterPro" id="IPR039739">
    <property type="entry name" value="MAG2/RNF10"/>
</dbReference>
<reference evidence="4 5" key="1">
    <citation type="submission" date="2019-01" db="EMBL/GenBank/DDBJ databases">
        <title>Sequencing of cultivated peanut Arachis hypogaea provides insights into genome evolution and oil improvement.</title>
        <authorList>
            <person name="Chen X."/>
        </authorList>
    </citation>
    <scope>NUCLEOTIDE SEQUENCE [LARGE SCALE GENOMIC DNA]</scope>
    <source>
        <strain evidence="5">cv. Fuhuasheng</strain>
        <tissue evidence="4">Leaves</tissue>
    </source>
</reference>
<proteinExistence type="predicted"/>
<feature type="region of interest" description="Disordered" evidence="3">
    <location>
        <begin position="308"/>
        <end position="385"/>
    </location>
</feature>
<gene>
    <name evidence="4" type="ORF">Ahy_B06g084519</name>
</gene>